<dbReference type="GO" id="GO:0016579">
    <property type="term" value="P:protein deubiquitination"/>
    <property type="evidence" value="ECO:0007669"/>
    <property type="project" value="InterPro"/>
</dbReference>
<dbReference type="EC" id="3.4.19.12" evidence="2"/>
<evidence type="ECO:0000313" key="11">
    <source>
        <dbReference type="WBParaSite" id="PSAMB.scaffold841size40474.g9184.t1"/>
    </source>
</evidence>
<reference evidence="11" key="1">
    <citation type="submission" date="2022-11" db="UniProtKB">
        <authorList>
            <consortium name="WormBaseParasite"/>
        </authorList>
    </citation>
    <scope>IDENTIFICATION</scope>
</reference>
<evidence type="ECO:0000256" key="6">
    <source>
        <dbReference type="PROSITE-ProRule" id="PRU00502"/>
    </source>
</evidence>
<evidence type="ECO:0000256" key="2">
    <source>
        <dbReference type="ARBA" id="ARBA00012759"/>
    </source>
</evidence>
<feature type="domain" description="USP" evidence="8">
    <location>
        <begin position="197"/>
        <end position="548"/>
    </location>
</feature>
<evidence type="ECO:0000256" key="1">
    <source>
        <dbReference type="ARBA" id="ARBA00000707"/>
    </source>
</evidence>
<organism evidence="10 11">
    <name type="scientific">Plectus sambesii</name>
    <dbReference type="NCBI Taxonomy" id="2011161"/>
    <lineage>
        <taxon>Eukaryota</taxon>
        <taxon>Metazoa</taxon>
        <taxon>Ecdysozoa</taxon>
        <taxon>Nematoda</taxon>
        <taxon>Chromadorea</taxon>
        <taxon>Plectida</taxon>
        <taxon>Plectina</taxon>
        <taxon>Plectoidea</taxon>
        <taxon>Plectidae</taxon>
        <taxon>Plectus</taxon>
    </lineage>
</organism>
<keyword evidence="4 6" id="KW-0863">Zinc-finger</keyword>
<dbReference type="InterPro" id="IPR028889">
    <property type="entry name" value="USP"/>
</dbReference>
<evidence type="ECO:0000256" key="4">
    <source>
        <dbReference type="ARBA" id="ARBA00022771"/>
    </source>
</evidence>
<feature type="compositionally biased region" description="Polar residues" evidence="7">
    <location>
        <begin position="340"/>
        <end position="349"/>
    </location>
</feature>
<dbReference type="PROSITE" id="PS00972">
    <property type="entry name" value="USP_1"/>
    <property type="match status" value="1"/>
</dbReference>
<evidence type="ECO:0000259" key="9">
    <source>
        <dbReference type="PROSITE" id="PS50271"/>
    </source>
</evidence>
<feature type="compositionally biased region" description="Low complexity" evidence="7">
    <location>
        <begin position="326"/>
        <end position="339"/>
    </location>
</feature>
<dbReference type="InterPro" id="IPR013083">
    <property type="entry name" value="Znf_RING/FYVE/PHD"/>
</dbReference>
<dbReference type="SUPFAM" id="SSF57850">
    <property type="entry name" value="RING/U-box"/>
    <property type="match status" value="1"/>
</dbReference>
<dbReference type="GO" id="GO:0008270">
    <property type="term" value="F:zinc ion binding"/>
    <property type="evidence" value="ECO:0007669"/>
    <property type="project" value="UniProtKB-KW"/>
</dbReference>
<evidence type="ECO:0000256" key="7">
    <source>
        <dbReference type="SAM" id="MobiDB-lite"/>
    </source>
</evidence>
<accession>A0A914XJT3</accession>
<dbReference type="PROSITE" id="PS50271">
    <property type="entry name" value="ZF_UBP"/>
    <property type="match status" value="1"/>
</dbReference>
<dbReference type="Gene3D" id="3.30.40.10">
    <property type="entry name" value="Zinc/RING finger domain, C3HC4 (zinc finger)"/>
    <property type="match status" value="1"/>
</dbReference>
<proteinExistence type="predicted"/>
<dbReference type="Pfam" id="PF02148">
    <property type="entry name" value="zf-UBP"/>
    <property type="match status" value="1"/>
</dbReference>
<keyword evidence="5" id="KW-0862">Zinc</keyword>
<feature type="domain" description="UBP-type" evidence="9">
    <location>
        <begin position="22"/>
        <end position="126"/>
    </location>
</feature>
<dbReference type="PANTHER" id="PTHR21646:SF86">
    <property type="entry name" value="UBIQUITIN CARBOXYL-TERMINAL HYDROLASE"/>
    <property type="match status" value="1"/>
</dbReference>
<dbReference type="Proteomes" id="UP000887566">
    <property type="component" value="Unplaced"/>
</dbReference>
<dbReference type="SUPFAM" id="SSF54001">
    <property type="entry name" value="Cysteine proteinases"/>
    <property type="match status" value="1"/>
</dbReference>
<dbReference type="GO" id="GO:0004843">
    <property type="term" value="F:cysteine-type deubiquitinase activity"/>
    <property type="evidence" value="ECO:0007669"/>
    <property type="project" value="UniProtKB-EC"/>
</dbReference>
<protein>
    <recommendedName>
        <fullName evidence="2">ubiquitinyl hydrolase 1</fullName>
        <ecNumber evidence="2">3.4.19.12</ecNumber>
    </recommendedName>
</protein>
<comment type="catalytic activity">
    <reaction evidence="1">
        <text>Thiol-dependent hydrolysis of ester, thioester, amide, peptide and isopeptide bonds formed by the C-terminal Gly of ubiquitin (a 76-residue protein attached to proteins as an intracellular targeting signal).</text>
        <dbReference type="EC" id="3.4.19.12"/>
    </reaction>
</comment>
<dbReference type="Pfam" id="PF00443">
    <property type="entry name" value="UCH"/>
    <property type="match status" value="1"/>
</dbReference>
<name>A0A914XJT3_9BILA</name>
<dbReference type="PROSITE" id="PS50235">
    <property type="entry name" value="USP_3"/>
    <property type="match status" value="1"/>
</dbReference>
<dbReference type="AlphaFoldDB" id="A0A914XJT3"/>
<dbReference type="InterPro" id="IPR050185">
    <property type="entry name" value="Ub_carboxyl-term_hydrolase"/>
</dbReference>
<dbReference type="InterPro" id="IPR038765">
    <property type="entry name" value="Papain-like_cys_pep_sf"/>
</dbReference>
<keyword evidence="3" id="KW-0479">Metal-binding</keyword>
<dbReference type="PANTHER" id="PTHR21646">
    <property type="entry name" value="UBIQUITIN CARBOXYL-TERMINAL HYDROLASE"/>
    <property type="match status" value="1"/>
</dbReference>
<dbReference type="InterPro" id="IPR001394">
    <property type="entry name" value="Peptidase_C19_UCH"/>
</dbReference>
<evidence type="ECO:0000313" key="10">
    <source>
        <dbReference type="Proteomes" id="UP000887566"/>
    </source>
</evidence>
<evidence type="ECO:0000256" key="3">
    <source>
        <dbReference type="ARBA" id="ARBA00022723"/>
    </source>
</evidence>
<sequence length="548" mass="61494">MTSKRIRLRTTSSSADQQPSVSHCDHVGVCHKLSYWELIEQKKKSCHECSFVGKNRWLCLTDSCKLVFCGSSGDDHSGKHSSESSGHNLMLNLNNWRVWCHSCEGEVYPDRNIPSWSAGEGLLSSEGIAKLKAADVAGPLAKLVQNDKHQTAVPQVHQSSSTAPVIGRAYNERGEFNLAQCQEIDDEADDRSPRGLTGLQNLGNTCYANAALQSLSNCAQLREFFNEHLSEPKSVTGSEPGVCKAFHMLLKTIWSPSRPGYASPRMLLNCVRTIYPQFRGWAQQDSQEFIRCFLDLMHRELRQPVYEWEQRDGATIDEAPPRRHSVSSSESDRSSVGSDNFETADSGWSSDGDGKTVIRPRRRQRTNSPSVGEMQADRRPKSPSSTTPVTKVRHPPSKVPKQRPPERYRSLITEVFDGRIQSTVQCLTCRHVSDTTETFQDLSLPIPSKDQIDRLMATYAQHDSAYGSTESLASQNGGGQQQGWILWLMYGWMGSLWNYVSGPTVTLRDCLNAFFSPDDLRGDDMYSCEKCAKSVFHFFFNRAINYLI</sequence>
<dbReference type="InterPro" id="IPR018200">
    <property type="entry name" value="USP_CS"/>
</dbReference>
<feature type="compositionally biased region" description="Polar residues" evidence="7">
    <location>
        <begin position="9"/>
        <end position="21"/>
    </location>
</feature>
<keyword evidence="10" id="KW-1185">Reference proteome</keyword>
<feature type="region of interest" description="Disordered" evidence="7">
    <location>
        <begin position="312"/>
        <end position="406"/>
    </location>
</feature>
<evidence type="ECO:0000256" key="5">
    <source>
        <dbReference type="ARBA" id="ARBA00022833"/>
    </source>
</evidence>
<dbReference type="InterPro" id="IPR001607">
    <property type="entry name" value="Znf_UBP"/>
</dbReference>
<dbReference type="WBParaSite" id="PSAMB.scaffold841size40474.g9184.t1">
    <property type="protein sequence ID" value="PSAMB.scaffold841size40474.g9184.t1"/>
    <property type="gene ID" value="PSAMB.scaffold841size40474.g9184"/>
</dbReference>
<evidence type="ECO:0000259" key="8">
    <source>
        <dbReference type="PROSITE" id="PS50235"/>
    </source>
</evidence>
<feature type="region of interest" description="Disordered" evidence="7">
    <location>
        <begin position="1"/>
        <end position="21"/>
    </location>
</feature>
<dbReference type="Gene3D" id="3.90.70.10">
    <property type="entry name" value="Cysteine proteinases"/>
    <property type="match status" value="1"/>
</dbReference>